<comment type="caution">
    <text evidence="1">The sequence shown here is derived from an EMBL/GenBank/DDBJ whole genome shotgun (WGS) entry which is preliminary data.</text>
</comment>
<gene>
    <name evidence="1" type="ORF">H4683_003794</name>
</gene>
<organism evidence="1 2">
    <name type="scientific">Sporosarcina limicola</name>
    <dbReference type="NCBI Taxonomy" id="34101"/>
    <lineage>
        <taxon>Bacteria</taxon>
        <taxon>Bacillati</taxon>
        <taxon>Bacillota</taxon>
        <taxon>Bacilli</taxon>
        <taxon>Bacillales</taxon>
        <taxon>Caryophanaceae</taxon>
        <taxon>Sporosarcina</taxon>
    </lineage>
</organism>
<dbReference type="Proteomes" id="UP000658225">
    <property type="component" value="Unassembled WGS sequence"/>
</dbReference>
<dbReference type="EMBL" id="JADBEL010000032">
    <property type="protein sequence ID" value="MBE1556668.1"/>
    <property type="molecule type" value="Genomic_DNA"/>
</dbReference>
<evidence type="ECO:0000313" key="1">
    <source>
        <dbReference type="EMBL" id="MBE1556668.1"/>
    </source>
</evidence>
<sequence>MQQALEDLKIKALFSFNFKIEATRASGDRSLDIIIKPKTHFEEEINYG</sequence>
<evidence type="ECO:0000313" key="2">
    <source>
        <dbReference type="Proteomes" id="UP000658225"/>
    </source>
</evidence>
<dbReference type="AlphaFoldDB" id="A0A927R609"/>
<keyword evidence="2" id="KW-1185">Reference proteome</keyword>
<proteinExistence type="predicted"/>
<reference evidence="1" key="1">
    <citation type="submission" date="2020-10" db="EMBL/GenBank/DDBJ databases">
        <title>Genomic Encyclopedia of Type Strains, Phase IV (KMG-IV): sequencing the most valuable type-strain genomes for metagenomic binning, comparative biology and taxonomic classification.</title>
        <authorList>
            <person name="Goeker M."/>
        </authorList>
    </citation>
    <scope>NUCLEOTIDE SEQUENCE</scope>
    <source>
        <strain evidence="1">DSM 13886</strain>
    </source>
</reference>
<accession>A0A927R609</accession>
<dbReference type="RefSeq" id="WP_192600294.1">
    <property type="nucleotide sequence ID" value="NZ_JADBEL010000032.1"/>
</dbReference>
<name>A0A927R609_9BACL</name>
<protein>
    <submittedName>
        <fullName evidence="1">Uncharacterized protein</fullName>
    </submittedName>
</protein>